<dbReference type="Proteomes" id="UP000677126">
    <property type="component" value="Chromosome"/>
</dbReference>
<sequence>MVRVVIVLIVLAALAIVAIGIFMALVTRLLKAIAFIAVSVGLWLVVDWVVITLGWNEVRANLLALLLVIALGAAYLGQRSRVKKGAGGSHKAPFDCRMRAPAVADITLDGEEEGGPQTEAVLVQPWERLFAMTRRDDHAQLHAARGRCNRLLACKAPDYDAQGYAVHLRRAIPLLAHHNETIWAVADRGRRREISVAIVADCKAMGETAAEHLARLAIMQETDLAIVRQHIANAAKRDS</sequence>
<reference evidence="2 3" key="1">
    <citation type="journal article" date="2021" name="Int. J. Syst. Evol. Microbiol.">
        <title>Novosphingobium decolorationis sp. nov., an aniline blue-decolourizing bacterium isolated from East Pacific sediment.</title>
        <authorList>
            <person name="Chen X."/>
            <person name="Dong B."/>
            <person name="Chen T."/>
            <person name="Ren N."/>
            <person name="Wang J."/>
            <person name="Xu Y."/>
            <person name="Yang J."/>
            <person name="Zhu S."/>
            <person name="Chen J."/>
        </authorList>
    </citation>
    <scope>NUCLEOTIDE SEQUENCE [LARGE SCALE GENOMIC DNA]</scope>
    <source>
        <strain evidence="2 3">502str22</strain>
    </source>
</reference>
<gene>
    <name evidence="2" type="ORF">HT578_17040</name>
</gene>
<feature type="transmembrane region" description="Helical" evidence="1">
    <location>
        <begin position="60"/>
        <end position="77"/>
    </location>
</feature>
<keyword evidence="1" id="KW-0812">Transmembrane</keyword>
<protein>
    <submittedName>
        <fullName evidence="2">Uncharacterized protein</fullName>
    </submittedName>
</protein>
<keyword evidence="1" id="KW-0472">Membrane</keyword>
<proteinExistence type="predicted"/>
<evidence type="ECO:0000256" key="1">
    <source>
        <dbReference type="SAM" id="Phobius"/>
    </source>
</evidence>
<accession>A0ABX8E7K8</accession>
<feature type="transmembrane region" description="Helical" evidence="1">
    <location>
        <begin position="33"/>
        <end position="54"/>
    </location>
</feature>
<dbReference type="EMBL" id="CP054856">
    <property type="protein sequence ID" value="QVM85171.1"/>
    <property type="molecule type" value="Genomic_DNA"/>
</dbReference>
<feature type="transmembrane region" description="Helical" evidence="1">
    <location>
        <begin position="6"/>
        <end position="26"/>
    </location>
</feature>
<evidence type="ECO:0000313" key="3">
    <source>
        <dbReference type="Proteomes" id="UP000677126"/>
    </source>
</evidence>
<keyword evidence="3" id="KW-1185">Reference proteome</keyword>
<name>A0ABX8E7K8_9SPHN</name>
<keyword evidence="1" id="KW-1133">Transmembrane helix</keyword>
<evidence type="ECO:0000313" key="2">
    <source>
        <dbReference type="EMBL" id="QVM85171.1"/>
    </source>
</evidence>
<dbReference type="RefSeq" id="WP_213500828.1">
    <property type="nucleotide sequence ID" value="NZ_CP054856.1"/>
</dbReference>
<organism evidence="2 3">
    <name type="scientific">Novosphingobium decolorationis</name>
    <dbReference type="NCBI Taxonomy" id="2698673"/>
    <lineage>
        <taxon>Bacteria</taxon>
        <taxon>Pseudomonadati</taxon>
        <taxon>Pseudomonadota</taxon>
        <taxon>Alphaproteobacteria</taxon>
        <taxon>Sphingomonadales</taxon>
        <taxon>Sphingomonadaceae</taxon>
        <taxon>Novosphingobium</taxon>
    </lineage>
</organism>